<dbReference type="EMBL" id="CAJOBB010011971">
    <property type="protein sequence ID" value="CAF4269344.1"/>
    <property type="molecule type" value="Genomic_DNA"/>
</dbReference>
<evidence type="ECO:0000313" key="3">
    <source>
        <dbReference type="EMBL" id="CAF1502083.1"/>
    </source>
</evidence>
<feature type="coiled-coil region" evidence="1">
    <location>
        <begin position="174"/>
        <end position="225"/>
    </location>
</feature>
<feature type="compositionally biased region" description="Basic residues" evidence="2">
    <location>
        <begin position="1"/>
        <end position="17"/>
    </location>
</feature>
<proteinExistence type="predicted"/>
<evidence type="ECO:0000256" key="2">
    <source>
        <dbReference type="SAM" id="MobiDB-lite"/>
    </source>
</evidence>
<feature type="region of interest" description="Disordered" evidence="2">
    <location>
        <begin position="1"/>
        <end position="68"/>
    </location>
</feature>
<name>A0A820FZ61_9BILA</name>
<dbReference type="Proteomes" id="UP000663868">
    <property type="component" value="Unassembled WGS sequence"/>
</dbReference>
<dbReference type="Proteomes" id="UP000663860">
    <property type="component" value="Unassembled WGS sequence"/>
</dbReference>
<evidence type="ECO:0000313" key="5">
    <source>
        <dbReference type="Proteomes" id="UP000663868"/>
    </source>
</evidence>
<feature type="compositionally biased region" description="Polar residues" evidence="2">
    <location>
        <begin position="19"/>
        <end position="35"/>
    </location>
</feature>
<evidence type="ECO:0000313" key="4">
    <source>
        <dbReference type="EMBL" id="CAF4269344.1"/>
    </source>
</evidence>
<reference evidence="4" key="1">
    <citation type="submission" date="2021-02" db="EMBL/GenBank/DDBJ databases">
        <authorList>
            <person name="Nowell W R."/>
        </authorList>
    </citation>
    <scope>NUCLEOTIDE SEQUENCE</scope>
</reference>
<dbReference type="EMBL" id="CAJNOE010003353">
    <property type="protein sequence ID" value="CAF1502083.1"/>
    <property type="molecule type" value="Genomic_DNA"/>
</dbReference>
<keyword evidence="1" id="KW-0175">Coiled coil</keyword>
<dbReference type="AlphaFoldDB" id="A0A820FZ61"/>
<comment type="caution">
    <text evidence="4">The sequence shown here is derived from an EMBL/GenBank/DDBJ whole genome shotgun (WGS) entry which is preliminary data.</text>
</comment>
<gene>
    <name evidence="3" type="ORF">IZO911_LOCUS45057</name>
    <name evidence="4" type="ORF">KXQ929_LOCUS43796</name>
</gene>
<organism evidence="4 5">
    <name type="scientific">Adineta steineri</name>
    <dbReference type="NCBI Taxonomy" id="433720"/>
    <lineage>
        <taxon>Eukaryota</taxon>
        <taxon>Metazoa</taxon>
        <taxon>Spiralia</taxon>
        <taxon>Gnathifera</taxon>
        <taxon>Rotifera</taxon>
        <taxon>Eurotatoria</taxon>
        <taxon>Bdelloidea</taxon>
        <taxon>Adinetida</taxon>
        <taxon>Adinetidae</taxon>
        <taxon>Adineta</taxon>
    </lineage>
</organism>
<protein>
    <submittedName>
        <fullName evidence="4">Uncharacterized protein</fullName>
    </submittedName>
</protein>
<evidence type="ECO:0000256" key="1">
    <source>
        <dbReference type="SAM" id="Coils"/>
    </source>
</evidence>
<accession>A0A820FZ61</accession>
<sequence length="238" mass="28250">MTQYHHNHQHHHLKRLQHPANSFSSHSTLSNNGIIQKSHEKRLQPFNNPVRNHARRGGGSNGRASNRTWRSLASLPRRTIYYDLAESFMDHSTNPLSSDLYKIRFKHSRKQWPDGRFINYKEKIQKTGGCITDVTCERQWDVIPKEKYIERTNHFANTFTVYDRAVEEHKKKLAEELQKNFVEKEKRISAEEEKRKLVEEQTKNLTEEQKKKFAEEEKKKLAEQQMNIYANIFGYGIK</sequence>